<sequence length="258" mass="25646">MAGLLRSEGRSGAKFAAAISAEFFGVLFFALIGAAASYKNFAIANGLALAVLVYATANVSGGHLNPAVTVAALATGHVSVLRGLSYIAAQIGGAIAASALHLALLPKAAAVGCSGPGGGATLGQAIVWELLLTAVLVTVVYAVAIGDKNFAGPAAIGITLAAAALTALPYTGAALNPARTLGPAIVFGCGAGSVRTTLLYVLAQLLGGLAAGAASWPLYGIGPHFGKWGEELRADAEVAYDEAKQALRGTYARLEDQA</sequence>
<dbReference type="PROSITE" id="PS00221">
    <property type="entry name" value="MIP"/>
    <property type="match status" value="1"/>
</dbReference>
<proteinExistence type="inferred from homology"/>
<dbReference type="GO" id="GO:0015250">
    <property type="term" value="F:water channel activity"/>
    <property type="evidence" value="ECO:0007669"/>
    <property type="project" value="TreeGrafter"/>
</dbReference>
<organism evidence="10 11">
    <name type="scientific">Monoraphidium neglectum</name>
    <dbReference type="NCBI Taxonomy" id="145388"/>
    <lineage>
        <taxon>Eukaryota</taxon>
        <taxon>Viridiplantae</taxon>
        <taxon>Chlorophyta</taxon>
        <taxon>core chlorophytes</taxon>
        <taxon>Chlorophyceae</taxon>
        <taxon>CS clade</taxon>
        <taxon>Sphaeropleales</taxon>
        <taxon>Selenastraceae</taxon>
        <taxon>Monoraphidium</taxon>
    </lineage>
</organism>
<dbReference type="PANTHER" id="PTHR19139">
    <property type="entry name" value="AQUAPORIN TRANSPORTER"/>
    <property type="match status" value="1"/>
</dbReference>
<dbReference type="GO" id="GO:0005886">
    <property type="term" value="C:plasma membrane"/>
    <property type="evidence" value="ECO:0007669"/>
    <property type="project" value="UniProtKB-SubCell"/>
</dbReference>
<dbReference type="InterPro" id="IPR022357">
    <property type="entry name" value="MIP_CS"/>
</dbReference>
<comment type="similarity">
    <text evidence="2 8">Belongs to the MIP/aquaporin (TC 1.A.8) family.</text>
</comment>
<feature type="transmembrane region" description="Helical" evidence="9">
    <location>
        <begin position="43"/>
        <end position="64"/>
    </location>
</feature>
<dbReference type="InterPro" id="IPR000425">
    <property type="entry name" value="MIP"/>
</dbReference>
<dbReference type="InterPro" id="IPR023271">
    <property type="entry name" value="Aquaporin-like"/>
</dbReference>
<evidence type="ECO:0000313" key="11">
    <source>
        <dbReference type="Proteomes" id="UP000054498"/>
    </source>
</evidence>
<evidence type="ECO:0000256" key="1">
    <source>
        <dbReference type="ARBA" id="ARBA00004651"/>
    </source>
</evidence>
<dbReference type="RefSeq" id="XP_013897215.1">
    <property type="nucleotide sequence ID" value="XM_014041761.1"/>
</dbReference>
<name>A0A0D2MV27_9CHLO</name>
<keyword evidence="11" id="KW-1185">Reference proteome</keyword>
<dbReference type="InterPro" id="IPR034294">
    <property type="entry name" value="Aquaporin_transptr"/>
</dbReference>
<evidence type="ECO:0000256" key="6">
    <source>
        <dbReference type="ARBA" id="ARBA00022989"/>
    </source>
</evidence>
<dbReference type="KEGG" id="mng:MNEG_9767"/>
<dbReference type="GeneID" id="25742642"/>
<dbReference type="OrthoDB" id="3222at2759"/>
<keyword evidence="6 9" id="KW-1133">Transmembrane helix</keyword>
<evidence type="ECO:0000256" key="2">
    <source>
        <dbReference type="ARBA" id="ARBA00006175"/>
    </source>
</evidence>
<comment type="subcellular location">
    <subcellularLocation>
        <location evidence="1">Cell membrane</location>
        <topology evidence="1">Multi-pass membrane protein</topology>
    </subcellularLocation>
</comment>
<feature type="transmembrane region" description="Helical" evidence="9">
    <location>
        <begin position="150"/>
        <end position="170"/>
    </location>
</feature>
<evidence type="ECO:0000256" key="9">
    <source>
        <dbReference type="SAM" id="Phobius"/>
    </source>
</evidence>
<dbReference type="PRINTS" id="PR00783">
    <property type="entry name" value="MINTRINSICP"/>
</dbReference>
<evidence type="ECO:0000256" key="5">
    <source>
        <dbReference type="ARBA" id="ARBA00022692"/>
    </source>
</evidence>
<dbReference type="SUPFAM" id="SSF81338">
    <property type="entry name" value="Aquaporin-like"/>
    <property type="match status" value="1"/>
</dbReference>
<keyword evidence="4" id="KW-1003">Cell membrane</keyword>
<gene>
    <name evidence="10" type="ORF">MNEG_9767</name>
</gene>
<dbReference type="PANTHER" id="PTHR19139:SF199">
    <property type="entry name" value="MIP17260P"/>
    <property type="match status" value="1"/>
</dbReference>
<feature type="transmembrane region" description="Helical" evidence="9">
    <location>
        <begin position="15"/>
        <end position="36"/>
    </location>
</feature>
<accession>A0A0D2MV27</accession>
<dbReference type="AlphaFoldDB" id="A0A0D2MV27"/>
<keyword evidence="7 9" id="KW-0472">Membrane</keyword>
<evidence type="ECO:0000256" key="3">
    <source>
        <dbReference type="ARBA" id="ARBA00022448"/>
    </source>
</evidence>
<keyword evidence="5 8" id="KW-0812">Transmembrane</keyword>
<dbReference type="Gene3D" id="1.20.1080.10">
    <property type="entry name" value="Glycerol uptake facilitator protein"/>
    <property type="match status" value="1"/>
</dbReference>
<evidence type="ECO:0000256" key="8">
    <source>
        <dbReference type="RuleBase" id="RU000477"/>
    </source>
</evidence>
<feature type="transmembrane region" description="Helical" evidence="9">
    <location>
        <begin position="84"/>
        <end position="105"/>
    </location>
</feature>
<dbReference type="STRING" id="145388.A0A0D2MV27"/>
<evidence type="ECO:0000313" key="10">
    <source>
        <dbReference type="EMBL" id="KIY98195.1"/>
    </source>
</evidence>
<evidence type="ECO:0000256" key="7">
    <source>
        <dbReference type="ARBA" id="ARBA00023136"/>
    </source>
</evidence>
<reference evidence="10 11" key="1">
    <citation type="journal article" date="2013" name="BMC Genomics">
        <title>Reconstruction of the lipid metabolism for the microalga Monoraphidium neglectum from its genome sequence reveals characteristics suitable for biofuel production.</title>
        <authorList>
            <person name="Bogen C."/>
            <person name="Al-Dilaimi A."/>
            <person name="Albersmeier A."/>
            <person name="Wichmann J."/>
            <person name="Grundmann M."/>
            <person name="Rupp O."/>
            <person name="Lauersen K.J."/>
            <person name="Blifernez-Klassen O."/>
            <person name="Kalinowski J."/>
            <person name="Goesmann A."/>
            <person name="Mussgnug J.H."/>
            <person name="Kruse O."/>
        </authorList>
    </citation>
    <scope>NUCLEOTIDE SEQUENCE [LARGE SCALE GENOMIC DNA]</scope>
    <source>
        <strain evidence="10 11">SAG 48.87</strain>
    </source>
</reference>
<dbReference type="Pfam" id="PF00230">
    <property type="entry name" value="MIP"/>
    <property type="match status" value="1"/>
</dbReference>
<evidence type="ECO:0000256" key="4">
    <source>
        <dbReference type="ARBA" id="ARBA00022475"/>
    </source>
</evidence>
<protein>
    <submittedName>
        <fullName evidence="10">Aquaporin, glycerol transport activity</fullName>
    </submittedName>
</protein>
<keyword evidence="3 8" id="KW-0813">Transport</keyword>
<feature type="transmembrane region" description="Helical" evidence="9">
    <location>
        <begin position="126"/>
        <end position="144"/>
    </location>
</feature>
<dbReference type="EMBL" id="KK102275">
    <property type="protein sequence ID" value="KIY98195.1"/>
    <property type="molecule type" value="Genomic_DNA"/>
</dbReference>
<dbReference type="Proteomes" id="UP000054498">
    <property type="component" value="Unassembled WGS sequence"/>
</dbReference>